<dbReference type="FunFam" id="3.30.465.10:FF:000004">
    <property type="entry name" value="Xanthine dehydrogenase/oxidase"/>
    <property type="match status" value="1"/>
</dbReference>
<keyword evidence="1" id="KW-0285">Flavoprotein</keyword>
<evidence type="ECO:0000259" key="6">
    <source>
        <dbReference type="PROSITE" id="PS51085"/>
    </source>
</evidence>
<dbReference type="Pfam" id="PF03450">
    <property type="entry name" value="CO_deh_flav_C"/>
    <property type="match status" value="1"/>
</dbReference>
<dbReference type="Gene3D" id="3.10.20.30">
    <property type="match status" value="1"/>
</dbReference>
<keyword evidence="4 8" id="KW-0560">Oxidoreductase</keyword>
<keyword evidence="2" id="KW-0479">Metal-binding</keyword>
<dbReference type="Pfam" id="PF01799">
    <property type="entry name" value="Fer2_2"/>
    <property type="match status" value="1"/>
</dbReference>
<protein>
    <submittedName>
        <fullName evidence="8">Xanthine dehydrogenase small subunit</fullName>
        <ecNumber evidence="8">1.17.1.4</ecNumber>
    </submittedName>
</protein>
<dbReference type="GO" id="GO:0005506">
    <property type="term" value="F:iron ion binding"/>
    <property type="evidence" value="ECO:0007669"/>
    <property type="project" value="InterPro"/>
</dbReference>
<gene>
    <name evidence="8" type="primary">xdhA</name>
    <name evidence="8" type="ORF">HJG54_24400</name>
</gene>
<dbReference type="CDD" id="cd00207">
    <property type="entry name" value="fer2"/>
    <property type="match status" value="1"/>
</dbReference>
<dbReference type="InterPro" id="IPR012675">
    <property type="entry name" value="Beta-grasp_dom_sf"/>
</dbReference>
<dbReference type="InterPro" id="IPR001041">
    <property type="entry name" value="2Fe-2S_ferredoxin-type"/>
</dbReference>
<dbReference type="PROSITE" id="PS00197">
    <property type="entry name" value="2FE2S_FER_1"/>
    <property type="match status" value="1"/>
</dbReference>
<evidence type="ECO:0000313" key="8">
    <source>
        <dbReference type="EMBL" id="WNZ25667.1"/>
    </source>
</evidence>
<dbReference type="NCBIfam" id="TIGR02963">
    <property type="entry name" value="xanthine_xdhA"/>
    <property type="match status" value="1"/>
</dbReference>
<evidence type="ECO:0000256" key="5">
    <source>
        <dbReference type="ARBA" id="ARBA00023004"/>
    </source>
</evidence>
<dbReference type="GO" id="GO:0051537">
    <property type="term" value="F:2 iron, 2 sulfur cluster binding"/>
    <property type="evidence" value="ECO:0007669"/>
    <property type="project" value="InterPro"/>
</dbReference>
<dbReference type="InterPro" id="IPR012175">
    <property type="entry name" value="Xanth_DH_ssu_bac"/>
</dbReference>
<dbReference type="PIRSF" id="PIRSF036557">
    <property type="entry name" value="XdhA_RC"/>
    <property type="match status" value="1"/>
</dbReference>
<evidence type="ECO:0000256" key="3">
    <source>
        <dbReference type="ARBA" id="ARBA00022827"/>
    </source>
</evidence>
<dbReference type="SUPFAM" id="SSF55447">
    <property type="entry name" value="CO dehydrogenase flavoprotein C-terminal domain-like"/>
    <property type="match status" value="1"/>
</dbReference>
<dbReference type="InterPro" id="IPR002888">
    <property type="entry name" value="2Fe-2S-bd"/>
</dbReference>
<dbReference type="Pfam" id="PF00111">
    <property type="entry name" value="Fer2"/>
    <property type="match status" value="1"/>
</dbReference>
<dbReference type="InterPro" id="IPR036884">
    <property type="entry name" value="2Fe-2S-bd_dom_sf"/>
</dbReference>
<dbReference type="InterPro" id="IPR016166">
    <property type="entry name" value="FAD-bd_PCMH"/>
</dbReference>
<organism evidence="8">
    <name type="scientific">Leptolyngbya sp. NK1-12</name>
    <dbReference type="NCBI Taxonomy" id="2547451"/>
    <lineage>
        <taxon>Bacteria</taxon>
        <taxon>Bacillati</taxon>
        <taxon>Cyanobacteriota</taxon>
        <taxon>Cyanophyceae</taxon>
        <taxon>Leptolyngbyales</taxon>
        <taxon>Leptolyngbyaceae</taxon>
        <taxon>Leptolyngbya group</taxon>
        <taxon>Leptolyngbya</taxon>
    </lineage>
</organism>
<dbReference type="InterPro" id="IPR036683">
    <property type="entry name" value="CO_DH_flav_C_dom_sf"/>
</dbReference>
<dbReference type="AlphaFoldDB" id="A0AA97AMF7"/>
<dbReference type="InterPro" id="IPR016167">
    <property type="entry name" value="FAD-bd_PCMH_sub1"/>
</dbReference>
<dbReference type="PANTHER" id="PTHR45444">
    <property type="entry name" value="XANTHINE DEHYDROGENASE"/>
    <property type="match status" value="1"/>
</dbReference>
<dbReference type="Gene3D" id="3.30.43.10">
    <property type="entry name" value="Uridine Diphospho-n-acetylenolpyruvylglucosamine Reductase, domain 2"/>
    <property type="match status" value="1"/>
</dbReference>
<dbReference type="InterPro" id="IPR036010">
    <property type="entry name" value="2Fe-2S_ferredoxin-like_sf"/>
</dbReference>
<sequence length="538" mass="58143">MTHSPETPNTQLRLTINGEVVQLQNISPSLTLLQYLQQSGRTGTKEGCGDGDCGACTVAIIGEDANGNPCYQAVNSCLIPLGAVAGREVVTVEGLAKDRLHPVQAAMVKTGGSQCGYCTPGFIMSMFAAYYDGKLDDAAVEGNLCRCTGYLPIRRAAQLAISSASGVANGAANEAANGSTNSSINDSEKIVTYTTANEFLNKTENGVLNTLDYESVDLFDSESDPFRQRLTAVTADLRSISYSTDQQQFYRPTELNHVLALLQQHPEATLVAGATDLGLEMSHHRRAFPVLISLEAVSDLKQIRRTEAGVEIGAAVPLSQIEANLHGVFPSLDEMLHWFAARQVRNRATIGGNIGTASPIGDLPPVLLALDAEVELVSAQGHRVMPLANFFKGYRQTDLQSSELIRAVHIPTQITPSATRRFSQSYKVGKRGTDDISIVAAAFTVDLDAADQIVHARLAYGGVAATPVRAVQVEQMLIGQPWSWPTIQQVKPSLQAAFTPLTDLRGTADYRRMLIGNLLEKFFVEINENQRINQAVHY</sequence>
<dbReference type="InterPro" id="IPR014307">
    <property type="entry name" value="Xanthine_DH_ssu"/>
</dbReference>
<dbReference type="EMBL" id="CP053586">
    <property type="protein sequence ID" value="WNZ25667.1"/>
    <property type="molecule type" value="Genomic_DNA"/>
</dbReference>
<keyword evidence="5" id="KW-0408">Iron</keyword>
<dbReference type="InterPro" id="IPR002346">
    <property type="entry name" value="Mopterin_DH_FAD-bd"/>
</dbReference>
<keyword evidence="3" id="KW-0274">FAD</keyword>
<dbReference type="PROSITE" id="PS51387">
    <property type="entry name" value="FAD_PCMH"/>
    <property type="match status" value="1"/>
</dbReference>
<dbReference type="GO" id="GO:0004854">
    <property type="term" value="F:xanthine dehydrogenase activity"/>
    <property type="evidence" value="ECO:0007669"/>
    <property type="project" value="UniProtKB-EC"/>
</dbReference>
<dbReference type="SUPFAM" id="SSF47741">
    <property type="entry name" value="CO dehydrogenase ISP C-domain like"/>
    <property type="match status" value="1"/>
</dbReference>
<dbReference type="Gene3D" id="1.10.150.120">
    <property type="entry name" value="[2Fe-2S]-binding domain"/>
    <property type="match status" value="1"/>
</dbReference>
<dbReference type="SUPFAM" id="SSF54292">
    <property type="entry name" value="2Fe-2S ferredoxin-like"/>
    <property type="match status" value="1"/>
</dbReference>
<dbReference type="Pfam" id="PF00941">
    <property type="entry name" value="FAD_binding_5"/>
    <property type="match status" value="1"/>
</dbReference>
<dbReference type="RefSeq" id="WP_316431828.1">
    <property type="nucleotide sequence ID" value="NZ_CP053586.1"/>
</dbReference>
<dbReference type="PANTHER" id="PTHR45444:SF3">
    <property type="entry name" value="XANTHINE DEHYDROGENASE"/>
    <property type="match status" value="1"/>
</dbReference>
<evidence type="ECO:0000256" key="1">
    <source>
        <dbReference type="ARBA" id="ARBA00022630"/>
    </source>
</evidence>
<dbReference type="InterPro" id="IPR016169">
    <property type="entry name" value="FAD-bd_PCMH_sub2"/>
</dbReference>
<reference evidence="8" key="1">
    <citation type="submission" date="2020-05" db="EMBL/GenBank/DDBJ databases">
        <authorList>
            <person name="Zhu T."/>
            <person name="Keshari N."/>
            <person name="Lu X."/>
        </authorList>
    </citation>
    <scope>NUCLEOTIDE SEQUENCE</scope>
    <source>
        <strain evidence="8">NK1-12</strain>
    </source>
</reference>
<dbReference type="InterPro" id="IPR005107">
    <property type="entry name" value="CO_DH_flav_C"/>
</dbReference>
<dbReference type="GO" id="GO:0071949">
    <property type="term" value="F:FAD binding"/>
    <property type="evidence" value="ECO:0007669"/>
    <property type="project" value="InterPro"/>
</dbReference>
<dbReference type="Gene3D" id="3.30.390.50">
    <property type="entry name" value="CO dehydrogenase flavoprotein, C-terminal domain"/>
    <property type="match status" value="1"/>
</dbReference>
<dbReference type="PROSITE" id="PS51085">
    <property type="entry name" value="2FE2S_FER_2"/>
    <property type="match status" value="1"/>
</dbReference>
<evidence type="ECO:0000256" key="2">
    <source>
        <dbReference type="ARBA" id="ARBA00022723"/>
    </source>
</evidence>
<proteinExistence type="predicted"/>
<feature type="domain" description="FAD-binding PCMH-type" evidence="7">
    <location>
        <begin position="242"/>
        <end position="415"/>
    </location>
</feature>
<dbReference type="EC" id="1.17.1.4" evidence="8"/>
<evidence type="ECO:0000259" key="7">
    <source>
        <dbReference type="PROSITE" id="PS51387"/>
    </source>
</evidence>
<dbReference type="SUPFAM" id="SSF56176">
    <property type="entry name" value="FAD-binding/transporter-associated domain-like"/>
    <property type="match status" value="1"/>
</dbReference>
<dbReference type="SMART" id="SM01092">
    <property type="entry name" value="CO_deh_flav_C"/>
    <property type="match status" value="1"/>
</dbReference>
<dbReference type="InterPro" id="IPR036318">
    <property type="entry name" value="FAD-bd_PCMH-like_sf"/>
</dbReference>
<dbReference type="InterPro" id="IPR016208">
    <property type="entry name" value="Ald_Oxase/xanthine_DH-like"/>
</dbReference>
<name>A0AA97AMF7_9CYAN</name>
<feature type="domain" description="2Fe-2S ferredoxin-type" evidence="6">
    <location>
        <begin position="10"/>
        <end position="95"/>
    </location>
</feature>
<dbReference type="Gene3D" id="3.30.465.10">
    <property type="match status" value="1"/>
</dbReference>
<dbReference type="InterPro" id="IPR006058">
    <property type="entry name" value="2Fe2S_fd_BS"/>
</dbReference>
<accession>A0AA97AMF7</accession>
<evidence type="ECO:0000256" key="4">
    <source>
        <dbReference type="ARBA" id="ARBA00023002"/>
    </source>
</evidence>